<dbReference type="Pfam" id="PF12796">
    <property type="entry name" value="Ank_2"/>
    <property type="match status" value="4"/>
</dbReference>
<evidence type="ECO:0008006" key="11">
    <source>
        <dbReference type="Google" id="ProtNLM"/>
    </source>
</evidence>
<feature type="compositionally biased region" description="Low complexity" evidence="5">
    <location>
        <begin position="1658"/>
        <end position="1672"/>
    </location>
</feature>
<evidence type="ECO:0000313" key="9">
    <source>
        <dbReference type="EMBL" id="KAK3778816.1"/>
    </source>
</evidence>
<feature type="repeat" description="ANK" evidence="4">
    <location>
        <begin position="701"/>
        <end position="733"/>
    </location>
</feature>
<feature type="repeat" description="ANK" evidence="4">
    <location>
        <begin position="871"/>
        <end position="903"/>
    </location>
</feature>
<feature type="compositionally biased region" description="Polar residues" evidence="5">
    <location>
        <begin position="1488"/>
        <end position="1497"/>
    </location>
</feature>
<feature type="compositionally biased region" description="Polar residues" evidence="5">
    <location>
        <begin position="1389"/>
        <end position="1400"/>
    </location>
</feature>
<feature type="region of interest" description="Disordered" evidence="5">
    <location>
        <begin position="1322"/>
        <end position="1370"/>
    </location>
</feature>
<feature type="domain" description="TANC1/2-like winged helix" evidence="8">
    <location>
        <begin position="352"/>
        <end position="475"/>
    </location>
</feature>
<feature type="domain" description="TANC1/2-like AAA+ ATPase lid" evidence="7">
    <location>
        <begin position="267"/>
        <end position="351"/>
    </location>
</feature>
<keyword evidence="2" id="KW-0677">Repeat</keyword>
<feature type="region of interest" description="Disordered" evidence="5">
    <location>
        <begin position="1156"/>
        <end position="1208"/>
    </location>
</feature>
<evidence type="ECO:0000259" key="7">
    <source>
        <dbReference type="Pfam" id="PF25520"/>
    </source>
</evidence>
<name>A0AAE1DPZ6_9GAST</name>
<feature type="compositionally biased region" description="Low complexity" evidence="5">
    <location>
        <begin position="1632"/>
        <end position="1646"/>
    </location>
</feature>
<keyword evidence="3 4" id="KW-0040">ANK repeat</keyword>
<feature type="compositionally biased region" description="Gly residues" evidence="5">
    <location>
        <begin position="1279"/>
        <end position="1289"/>
    </location>
</feature>
<feature type="compositionally biased region" description="Pro residues" evidence="5">
    <location>
        <begin position="1339"/>
        <end position="1352"/>
    </location>
</feature>
<feature type="compositionally biased region" description="Basic and acidic residues" evidence="5">
    <location>
        <begin position="1178"/>
        <end position="1198"/>
    </location>
</feature>
<dbReference type="InterPro" id="IPR041664">
    <property type="entry name" value="AAA_16"/>
</dbReference>
<dbReference type="Pfam" id="PF25520">
    <property type="entry name" value="AAA_lid_TANC1"/>
    <property type="match status" value="1"/>
</dbReference>
<sequence>MTDCLLRGKRFFCREWAFSKLTHCLDTRPTSKTPGTLIMGGPGCGKTALCSEVVWPTSAQARQADLKSRLLAYHFCQAHDSSSLSVTAFIRSLVAQVSASGLVKDFVSPFPCGKARSASSSSAGGALDPGPASPVLGAGGVKDLLDPRECEANADEAFKVAFLEPLHACEPPEQTLMLWIDSVDESYYLQPVSDNSSFPAAATATATDTDSACAAPPPPVTCSQTIAELMASHSASLPPWLLLVCSARKQSKTVTRMFTGFRKLSLDDLRKSHVVRDVQQYILCRLDAEDGLRQHLSRDTAEMLNQLHIKSNGCFLYLEKVLDGVAESFIMLREVRDIPGTLNGLYLWLCQRLFVKKHVIKIRPVLNVLLASRAPLSTEELFECLLACETDLSRDEFERRMKIMSRILFNGPNGELIVFHHSFAEWLLDVKHCTQKYLCDAGEGHAMIAARQLQRAKDLTHSQVQDLALHLVRGSGFQPEHLVHMLILSGAGVDRCLAAGIPKDARALRLLCEAGARMPTSLMEASTTSLESMSAAAANAGEEQEDENELGLNGDSLIFPEDIDELDANGRTQLHTAAYRGDVKRLEALLIRGAALEPQDRSGQTALTLASRQGHGSIVTTLLKAGAEVDHADKDGWTALRSAAWAGHTSVVMILLKKGAQVDHADAEQRTALRAACWGGHEEIVQLLLDAGADANRADYEGRTALIAAAYMGHEDIVALLLDRGAEIDREDCDGRTALSVACLCVPASAGHERVVSLLLERGAAVDHTDRDGSTPLLVAAYEGHPGVCELLLEWDADADHADGKSRTPLWAAASMGHEQVVRQLLFWGAAVDHIDAEGRTVLCVAAAQGSPSVVRQLLDRGLDEMHRDNSGWTPLHLSAYEGHMQVCSMLLEQGAKVNEVDNDGRIALIQAAQEGHQEVVQRLVEAGSTVNHRAHDGKTALRVAAVEGHVQVVDFLLTAGADINYLDADGRSTLYVLALDGNVPMTRLLLTRGALVEAVDVEGRTALHVASWQGNAQVVKALVQNGAQVNSEDNDRRTAVQSASWQGHEDVVRILLEAGASADHTCNQGATALCIAAQEGHEDVVRTLLAFRANPNHADQFGRTPYRVALKSGHQRVCKILEDFGAVVPTGVKSRSNSSSASSGVGVVGINGGGGGGENKIGNIPSSPTNVASSNRCGKETESPSRKDGKGRERIHSSGDCMSEVRAVNSGVREVRRASDTAAQPSSTTAVATATSTIMALTGSPELPSERRKSYHSYNSKSSSTKSSSNMTSSTNQSGGGGGGGGGNMSRLDRECLTFTQQLQQCSMGKNRSRPISRVLSPVSEPQSPVAVRSPSSSQPPPLPSHPPPPALTSSPAARLGPGADSTEGYCEIHTGLGVQIISSSRKTTVGPSVSSENALSPPPPPLPPKGPGLSLNRTHAVLAPSKSTPAGSSSVQVKPERRVSATINIITNPHADMMSSVEEPVWQRNPAHPASSSSVSTTSSSNVQPSNGSYVQNYHNHFIHHNQQQQTQHEQQFQPRQNGSSSGNANHNNFLTVCSSSSSSSGSHLDGNSHHHHHQHHPHGSHHHHPQQQQALSSTGSSPSRIIMGQSSLANKSPERRWKRNGIVTNPKAMHTSSTPSTNGNNYARSMSNSSNSSNSNSISQQFHRFSGGAAPNTSTTLISPTSPTSNGHARRASFSPTTSPTNGFEPQSPRRASDVNPRTTRHGKGTDHVQASCGQGSPLVGQPALYQLDYGQQAGVKPVRPNGLPIKKVNSPRFH</sequence>
<feature type="repeat" description="ANK" evidence="4">
    <location>
        <begin position="635"/>
        <end position="667"/>
    </location>
</feature>
<feature type="compositionally biased region" description="Low complexity" evidence="5">
    <location>
        <begin position="1498"/>
        <end position="1552"/>
    </location>
</feature>
<feature type="repeat" description="ANK" evidence="4">
    <location>
        <begin position="668"/>
        <end position="700"/>
    </location>
</feature>
<feature type="repeat" description="ANK" evidence="4">
    <location>
        <begin position="838"/>
        <end position="870"/>
    </location>
</feature>
<dbReference type="PRINTS" id="PR01415">
    <property type="entry name" value="ANKYRIN"/>
</dbReference>
<evidence type="ECO:0000256" key="1">
    <source>
        <dbReference type="ARBA" id="ARBA00022553"/>
    </source>
</evidence>
<feature type="repeat" description="ANK" evidence="4">
    <location>
        <begin position="734"/>
        <end position="771"/>
    </location>
</feature>
<dbReference type="Pfam" id="PF13191">
    <property type="entry name" value="AAA_16"/>
    <property type="match status" value="1"/>
</dbReference>
<dbReference type="Gene3D" id="1.25.40.20">
    <property type="entry name" value="Ankyrin repeat-containing domain"/>
    <property type="match status" value="6"/>
</dbReference>
<reference evidence="9" key="1">
    <citation type="journal article" date="2023" name="G3 (Bethesda)">
        <title>A reference genome for the long-term kleptoplast-retaining sea slug Elysia crispata morphotype clarki.</title>
        <authorList>
            <person name="Eastman K.E."/>
            <person name="Pendleton A.L."/>
            <person name="Shaikh M.A."/>
            <person name="Suttiyut T."/>
            <person name="Ogas R."/>
            <person name="Tomko P."/>
            <person name="Gavelis G."/>
            <person name="Widhalm J.R."/>
            <person name="Wisecaver J.H."/>
        </authorList>
    </citation>
    <scope>NUCLEOTIDE SEQUENCE</scope>
    <source>
        <strain evidence="9">ECLA1</strain>
    </source>
</reference>
<keyword evidence="10" id="KW-1185">Reference proteome</keyword>
<evidence type="ECO:0000313" key="10">
    <source>
        <dbReference type="Proteomes" id="UP001283361"/>
    </source>
</evidence>
<feature type="repeat" description="ANK" evidence="4">
    <location>
        <begin position="1036"/>
        <end position="1068"/>
    </location>
</feature>
<dbReference type="PROSITE" id="PS50297">
    <property type="entry name" value="ANK_REP_REGION"/>
    <property type="match status" value="15"/>
</dbReference>
<feature type="compositionally biased region" description="Low complexity" evidence="5">
    <location>
        <begin position="1477"/>
        <end position="1487"/>
    </location>
</feature>
<feature type="compositionally biased region" description="Basic residues" evidence="5">
    <location>
        <begin position="1556"/>
        <end position="1572"/>
    </location>
</feature>
<dbReference type="InterPro" id="IPR002110">
    <property type="entry name" value="Ankyrin_rpt"/>
</dbReference>
<dbReference type="EMBL" id="JAWDGP010002895">
    <property type="protein sequence ID" value="KAK3778816.1"/>
    <property type="molecule type" value="Genomic_DNA"/>
</dbReference>
<protein>
    <recommendedName>
        <fullName evidence="11">Ankyrin repeat domain-containing protein 50</fullName>
    </recommendedName>
</protein>
<dbReference type="Proteomes" id="UP001283361">
    <property type="component" value="Unassembled WGS sequence"/>
</dbReference>
<proteinExistence type="predicted"/>
<organism evidence="9 10">
    <name type="scientific">Elysia crispata</name>
    <name type="common">lettuce slug</name>
    <dbReference type="NCBI Taxonomy" id="231223"/>
    <lineage>
        <taxon>Eukaryota</taxon>
        <taxon>Metazoa</taxon>
        <taxon>Spiralia</taxon>
        <taxon>Lophotrochozoa</taxon>
        <taxon>Mollusca</taxon>
        <taxon>Gastropoda</taxon>
        <taxon>Heterobranchia</taxon>
        <taxon>Euthyneura</taxon>
        <taxon>Panpulmonata</taxon>
        <taxon>Sacoglossa</taxon>
        <taxon>Placobranchoidea</taxon>
        <taxon>Plakobranchidae</taxon>
        <taxon>Elysia</taxon>
    </lineage>
</organism>
<feature type="region of interest" description="Disordered" evidence="5">
    <location>
        <begin position="1242"/>
        <end position="1292"/>
    </location>
</feature>
<feature type="compositionally biased region" description="Low complexity" evidence="5">
    <location>
        <begin position="1222"/>
        <end position="1233"/>
    </location>
</feature>
<evidence type="ECO:0000256" key="3">
    <source>
        <dbReference type="ARBA" id="ARBA00023043"/>
    </source>
</evidence>
<feature type="repeat" description="ANK" evidence="4">
    <location>
        <begin position="904"/>
        <end position="936"/>
    </location>
</feature>
<feature type="repeat" description="ANK" evidence="4">
    <location>
        <begin position="1003"/>
        <end position="1035"/>
    </location>
</feature>
<feature type="repeat" description="ANK" evidence="4">
    <location>
        <begin position="569"/>
        <end position="601"/>
    </location>
</feature>
<feature type="repeat" description="ANK" evidence="4">
    <location>
        <begin position="1069"/>
        <end position="1101"/>
    </location>
</feature>
<dbReference type="InterPro" id="IPR036770">
    <property type="entry name" value="Ankyrin_rpt-contain_sf"/>
</dbReference>
<feature type="compositionally biased region" description="Low complexity" evidence="5">
    <location>
        <begin position="1327"/>
        <end position="1338"/>
    </location>
</feature>
<feature type="domain" description="Orc1-like AAA ATPase" evidence="6">
    <location>
        <begin position="10"/>
        <end position="185"/>
    </location>
</feature>
<dbReference type="Pfam" id="PF00023">
    <property type="entry name" value="Ank"/>
    <property type="match status" value="1"/>
</dbReference>
<feature type="repeat" description="ANK" evidence="4">
    <location>
        <begin position="937"/>
        <end position="969"/>
    </location>
</feature>
<evidence type="ECO:0000256" key="2">
    <source>
        <dbReference type="ARBA" id="ARBA00022737"/>
    </source>
</evidence>
<evidence type="ECO:0000256" key="5">
    <source>
        <dbReference type="SAM" id="MobiDB-lite"/>
    </source>
</evidence>
<dbReference type="Pfam" id="PF25521">
    <property type="entry name" value="WHD_TANC1"/>
    <property type="match status" value="1"/>
</dbReference>
<dbReference type="InterPro" id="IPR058018">
    <property type="entry name" value="AAA_lid_TANC1/2"/>
</dbReference>
<evidence type="ECO:0000259" key="6">
    <source>
        <dbReference type="Pfam" id="PF13191"/>
    </source>
</evidence>
<accession>A0AAE1DPZ6</accession>
<feature type="region of interest" description="Disordered" evidence="5">
    <location>
        <begin position="1389"/>
        <end position="1418"/>
    </location>
</feature>
<feature type="compositionally biased region" description="Polar residues" evidence="5">
    <location>
        <begin position="1581"/>
        <end position="1597"/>
    </location>
</feature>
<feature type="compositionally biased region" description="Pro residues" evidence="5">
    <location>
        <begin position="1402"/>
        <end position="1412"/>
    </location>
</feature>
<dbReference type="SUPFAM" id="SSF48403">
    <property type="entry name" value="Ankyrin repeat"/>
    <property type="match status" value="2"/>
</dbReference>
<keyword evidence="1" id="KW-0597">Phosphoprotein</keyword>
<dbReference type="PANTHER" id="PTHR24123">
    <property type="entry name" value="ANKYRIN REPEAT-CONTAINING"/>
    <property type="match status" value="1"/>
</dbReference>
<dbReference type="Pfam" id="PF13637">
    <property type="entry name" value="Ank_4"/>
    <property type="match status" value="3"/>
</dbReference>
<dbReference type="PROSITE" id="PS50088">
    <property type="entry name" value="ANK_REPEAT"/>
    <property type="match status" value="16"/>
</dbReference>
<feature type="repeat" description="ANK" evidence="4">
    <location>
        <begin position="805"/>
        <end position="837"/>
    </location>
</feature>
<feature type="repeat" description="ANK" evidence="4">
    <location>
        <begin position="772"/>
        <end position="804"/>
    </location>
</feature>
<evidence type="ECO:0000256" key="4">
    <source>
        <dbReference type="PROSITE-ProRule" id="PRU00023"/>
    </source>
</evidence>
<feature type="compositionally biased region" description="Low complexity" evidence="5">
    <location>
        <begin position="1260"/>
        <end position="1278"/>
    </location>
</feature>
<comment type="caution">
    <text evidence="9">The sequence shown here is derived from an EMBL/GenBank/DDBJ whole genome shotgun (WGS) entry which is preliminary data.</text>
</comment>
<gene>
    <name evidence="9" type="ORF">RRG08_013084</name>
</gene>
<feature type="region of interest" description="Disordered" evidence="5">
    <location>
        <begin position="1467"/>
        <end position="1723"/>
    </location>
</feature>
<feature type="region of interest" description="Disordered" evidence="5">
    <location>
        <begin position="1743"/>
        <end position="1762"/>
    </location>
</feature>
<feature type="compositionally biased region" description="Polar residues" evidence="5">
    <location>
        <begin position="1681"/>
        <end position="1692"/>
    </location>
</feature>
<evidence type="ECO:0000259" key="8">
    <source>
        <dbReference type="Pfam" id="PF25521"/>
    </source>
</evidence>
<feature type="repeat" description="ANK" evidence="4">
    <location>
        <begin position="602"/>
        <end position="634"/>
    </location>
</feature>
<feature type="repeat" description="ANK" evidence="4">
    <location>
        <begin position="970"/>
        <end position="1002"/>
    </location>
</feature>
<feature type="compositionally biased region" description="Polar residues" evidence="5">
    <location>
        <begin position="1617"/>
        <end position="1631"/>
    </location>
</feature>
<dbReference type="InterPro" id="IPR051165">
    <property type="entry name" value="Multifunctional_ANK_Repeat"/>
</dbReference>
<feature type="compositionally biased region" description="Polar residues" evidence="5">
    <location>
        <begin position="1165"/>
        <end position="1177"/>
    </location>
</feature>
<feature type="region of interest" description="Disordered" evidence="5">
    <location>
        <begin position="1214"/>
        <end position="1233"/>
    </location>
</feature>
<dbReference type="InterPro" id="IPR058056">
    <property type="entry name" value="WH_TANC1/2"/>
</dbReference>
<dbReference type="SMART" id="SM00248">
    <property type="entry name" value="ANK"/>
    <property type="match status" value="17"/>
</dbReference>
<dbReference type="PANTHER" id="PTHR24123:SF65">
    <property type="entry name" value="ANKYRIN REPEAT DOMAIN-CONTAINING PROTEIN 50"/>
    <property type="match status" value="1"/>
</dbReference>